<dbReference type="EMBL" id="AGAZ01000050">
    <property type="protein sequence ID" value="EGZ46287.1"/>
    <property type="molecule type" value="Genomic_DNA"/>
</dbReference>
<accession>G4CQM6</accession>
<dbReference type="PATRIC" id="fig|1030841.3.peg.1368"/>
<keyword evidence="2" id="KW-1185">Reference proteome</keyword>
<proteinExistence type="predicted"/>
<gene>
    <name evidence="1" type="ORF">HMPREF9370_1386</name>
</gene>
<organism evidence="1 2">
    <name type="scientific">Neisseria wadsworthii 9715</name>
    <dbReference type="NCBI Taxonomy" id="1030841"/>
    <lineage>
        <taxon>Bacteria</taxon>
        <taxon>Pseudomonadati</taxon>
        <taxon>Pseudomonadota</taxon>
        <taxon>Betaproteobacteria</taxon>
        <taxon>Neisseriales</taxon>
        <taxon>Neisseriaceae</taxon>
        <taxon>Neisseria</taxon>
    </lineage>
</organism>
<dbReference type="Proteomes" id="UP000005336">
    <property type="component" value="Unassembled WGS sequence"/>
</dbReference>
<comment type="caution">
    <text evidence="1">The sequence shown here is derived from an EMBL/GenBank/DDBJ whole genome shotgun (WGS) entry which is preliminary data.</text>
</comment>
<keyword evidence="1" id="KW-0560">Oxidoreductase</keyword>
<evidence type="ECO:0000313" key="1">
    <source>
        <dbReference type="EMBL" id="EGZ46287.1"/>
    </source>
</evidence>
<sequence length="51" mass="5908">MVANFKRGLGQWQCYVRLAGENACLKTFRQGVRWNDGADSLYNCAFYKPFI</sequence>
<dbReference type="STRING" id="1030841.HMPREF9370_1386"/>
<reference evidence="1 2" key="1">
    <citation type="submission" date="2011-06" db="EMBL/GenBank/DDBJ databases">
        <authorList>
            <person name="Muzny D."/>
            <person name="Qin X."/>
            <person name="Deng J."/>
            <person name="Jiang H."/>
            <person name="Liu Y."/>
            <person name="Qu J."/>
            <person name="Song X.-Z."/>
            <person name="Zhang L."/>
            <person name="Thornton R."/>
            <person name="Coyle M."/>
            <person name="Francisco L."/>
            <person name="Jackson L."/>
            <person name="Javaid M."/>
            <person name="Korchina V."/>
            <person name="Kovar C."/>
            <person name="Mata R."/>
            <person name="Mathew T."/>
            <person name="Ngo R."/>
            <person name="Nguyen L."/>
            <person name="Nguyen N."/>
            <person name="Okwuonu G."/>
            <person name="Ongeri F."/>
            <person name="Pham C."/>
            <person name="Simmons D."/>
            <person name="Wilczek-Boney K."/>
            <person name="Hale W."/>
            <person name="Jakkamsetti A."/>
            <person name="Pham P."/>
            <person name="Ruth R."/>
            <person name="San Lucas F."/>
            <person name="Warren J."/>
            <person name="Zhang J."/>
            <person name="Zhao Z."/>
            <person name="Zhou C."/>
            <person name="Zhu D."/>
            <person name="Lee S."/>
            <person name="Bess C."/>
            <person name="Blankenburg K."/>
            <person name="Forbes L."/>
            <person name="Fu Q."/>
            <person name="Gubbala S."/>
            <person name="Hirani K."/>
            <person name="Jayaseelan J.C."/>
            <person name="Lara F."/>
            <person name="Munidasa M."/>
            <person name="Palculict T."/>
            <person name="Patil S."/>
            <person name="Pu L.-L."/>
            <person name="Saada N."/>
            <person name="Tang L."/>
            <person name="Weissenberger G."/>
            <person name="Zhu Y."/>
            <person name="Hemphill L."/>
            <person name="Shang Y."/>
            <person name="Youmans B."/>
            <person name="Ayvaz T."/>
            <person name="Ross M."/>
            <person name="Santibanez J."/>
            <person name="Aqrawi P."/>
            <person name="Gross S."/>
            <person name="Joshi V."/>
            <person name="Fowler G."/>
            <person name="Nazareth L."/>
            <person name="Reid J."/>
            <person name="Worley K."/>
            <person name="Petrosino J."/>
            <person name="Highlander S."/>
            <person name="Gibbs R."/>
        </authorList>
    </citation>
    <scope>NUCLEOTIDE SEQUENCE [LARGE SCALE GENOMIC DNA]</scope>
    <source>
        <strain evidence="1 2">9715</strain>
    </source>
</reference>
<evidence type="ECO:0000313" key="2">
    <source>
        <dbReference type="Proteomes" id="UP000005336"/>
    </source>
</evidence>
<dbReference type="HOGENOM" id="CLU_3101350_0_0_4"/>
<dbReference type="AlphaFoldDB" id="G4CQM6"/>
<keyword evidence="1" id="KW-0575">Peroxidase</keyword>
<name>G4CQM6_9NEIS</name>
<protein>
    <submittedName>
        <fullName evidence="1">Alkylhydroperoxidase AhpD</fullName>
    </submittedName>
</protein>
<dbReference type="GO" id="GO:0004601">
    <property type="term" value="F:peroxidase activity"/>
    <property type="evidence" value="ECO:0007669"/>
    <property type="project" value="UniProtKB-KW"/>
</dbReference>